<proteinExistence type="predicted"/>
<keyword evidence="3" id="KW-1185">Reference proteome</keyword>
<evidence type="ECO:0000313" key="2">
    <source>
        <dbReference type="EMBL" id="WAN63411.1"/>
    </source>
</evidence>
<reference evidence="2 3" key="1">
    <citation type="journal article" date="2023" name="Microbiol. Resour. Announc.">
        <title>Complete Genome of 'Candidatus Phytoplasma rubi' RS, a Phytopathogenic Bacterium Associated with Rubus Stunt Disease.</title>
        <authorList>
            <person name="Duckeck D."/>
            <person name="Zubert C."/>
            <person name="Bohm J.W."/>
            <person name="Carminati G."/>
            <person name="Schneider B."/>
            <person name="Kube M."/>
        </authorList>
    </citation>
    <scope>NUCLEOTIDE SEQUENCE [LARGE SCALE GENOMIC DNA]</scope>
    <source>
        <strain evidence="2 3">RS</strain>
    </source>
</reference>
<name>A0ABY7BVY5_9MOLU</name>
<gene>
    <name evidence="2" type="ORF">RS022_05460</name>
</gene>
<feature type="compositionally biased region" description="Basic and acidic residues" evidence="1">
    <location>
        <begin position="1"/>
        <end position="10"/>
    </location>
</feature>
<organism evidence="2 3">
    <name type="scientific">Candidatus Phytoplasma rubi</name>
    <dbReference type="NCBI Taxonomy" id="399025"/>
    <lineage>
        <taxon>Bacteria</taxon>
        <taxon>Bacillati</taxon>
        <taxon>Mycoplasmatota</taxon>
        <taxon>Mollicutes</taxon>
        <taxon>Acholeplasmatales</taxon>
        <taxon>Acholeplasmataceae</taxon>
        <taxon>Candidatus Phytoplasma</taxon>
        <taxon>16SrV (Elm yellows group)</taxon>
    </lineage>
</organism>
<evidence type="ECO:0000313" key="3">
    <source>
        <dbReference type="Proteomes" id="UP001164727"/>
    </source>
</evidence>
<dbReference type="Proteomes" id="UP001164727">
    <property type="component" value="Chromosome"/>
</dbReference>
<evidence type="ECO:0000256" key="1">
    <source>
        <dbReference type="SAM" id="MobiDB-lite"/>
    </source>
</evidence>
<feature type="region of interest" description="Disordered" evidence="1">
    <location>
        <begin position="1"/>
        <end position="39"/>
    </location>
</feature>
<accession>A0ABY7BVY5</accession>
<sequence>MSKKIIENKKNQSKKNKNSHQSKNNKSNKIIIKRKTPTPKIIIETQTKKKTGYLK</sequence>
<dbReference type="EMBL" id="CP114006">
    <property type="protein sequence ID" value="WAN63411.1"/>
    <property type="molecule type" value="Genomic_DNA"/>
</dbReference>
<feature type="compositionally biased region" description="Basic residues" evidence="1">
    <location>
        <begin position="11"/>
        <end position="20"/>
    </location>
</feature>
<protein>
    <submittedName>
        <fullName evidence="2">Uncharacterized protein</fullName>
    </submittedName>
</protein>
<feature type="compositionally biased region" description="Low complexity" evidence="1">
    <location>
        <begin position="21"/>
        <end position="30"/>
    </location>
</feature>